<dbReference type="EMBL" id="JARBJD010000156">
    <property type="protein sequence ID" value="KAK2949431.1"/>
    <property type="molecule type" value="Genomic_DNA"/>
</dbReference>
<evidence type="ECO:0000313" key="9">
    <source>
        <dbReference type="Proteomes" id="UP001281761"/>
    </source>
</evidence>
<sequence length="338" mass="37269">MDILSPGESIYVRGGFSQGVRNDGRDFLQFRPISIEFDGLRQCYSSSKVRIGSKSQGTEVTTGIKGVQLDKHVGTNDTQFQSTCQPKIQCTVHYCPGVNSNELTAATRVQQLDQRYLKHAEASQEQGGQSTGQDATIGETGSGLDSHSNTREMEHFLSAFFTKQYSANLLASFQGSFAHDWQLLIDTIVTEDNGSIIDCISLSIICALSYLQLPCDDEDPDKPFTLSQFLDWTTLPLSLTCYSIKEAGESIVVDCYPEERACSVCSFVVTTRQDQHDITKNPVGASGTSSLATIKLAQYHCRNIREQLISALQQHIDAQRALINGEQSSIYSFCISLK</sequence>
<organism evidence="8 9">
    <name type="scientific">Blattamonas nauphoetae</name>
    <dbReference type="NCBI Taxonomy" id="2049346"/>
    <lineage>
        <taxon>Eukaryota</taxon>
        <taxon>Metamonada</taxon>
        <taxon>Preaxostyla</taxon>
        <taxon>Oxymonadida</taxon>
        <taxon>Blattamonas</taxon>
    </lineage>
</organism>
<proteinExistence type="inferred from homology"/>
<dbReference type="InterPro" id="IPR020568">
    <property type="entry name" value="Ribosomal_Su5_D2-typ_SF"/>
</dbReference>
<evidence type="ECO:0000256" key="5">
    <source>
        <dbReference type="ARBA" id="ARBA00022835"/>
    </source>
</evidence>
<dbReference type="InterPro" id="IPR027408">
    <property type="entry name" value="PNPase/RNase_PH_dom_sf"/>
</dbReference>
<evidence type="ECO:0000256" key="7">
    <source>
        <dbReference type="SAM" id="MobiDB-lite"/>
    </source>
</evidence>
<evidence type="ECO:0000256" key="2">
    <source>
        <dbReference type="ARBA" id="ARBA00004604"/>
    </source>
</evidence>
<dbReference type="PANTHER" id="PTHR11097:SF8">
    <property type="entry name" value="EXOSOME COMPLEX COMPONENT RRP42"/>
    <property type="match status" value="1"/>
</dbReference>
<gene>
    <name evidence="8" type="ORF">BLNAU_15627</name>
</gene>
<accession>A0ABQ9XA73</accession>
<dbReference type="PANTHER" id="PTHR11097">
    <property type="entry name" value="EXOSOME COMPLEX EXONUCLEASE RIBOSOMAL RNA PROCESSING PROTEIN"/>
    <property type="match status" value="1"/>
</dbReference>
<dbReference type="InterPro" id="IPR036345">
    <property type="entry name" value="ExoRNase_PH_dom2_sf"/>
</dbReference>
<protein>
    <recommendedName>
        <fullName evidence="6">Ribosomal RNA-processing protein 42</fullName>
    </recommendedName>
</protein>
<evidence type="ECO:0000256" key="4">
    <source>
        <dbReference type="ARBA" id="ARBA00022490"/>
    </source>
</evidence>
<evidence type="ECO:0000256" key="3">
    <source>
        <dbReference type="ARBA" id="ARBA00006678"/>
    </source>
</evidence>
<keyword evidence="5" id="KW-0271">Exosome</keyword>
<dbReference type="Gene3D" id="3.30.230.70">
    <property type="entry name" value="GHMP Kinase, N-terminal domain"/>
    <property type="match status" value="1"/>
</dbReference>
<feature type="compositionally biased region" description="Polar residues" evidence="7">
    <location>
        <begin position="123"/>
        <end position="134"/>
    </location>
</feature>
<evidence type="ECO:0000256" key="6">
    <source>
        <dbReference type="ARBA" id="ARBA00042523"/>
    </source>
</evidence>
<keyword evidence="4" id="KW-0963">Cytoplasm</keyword>
<dbReference type="SUPFAM" id="SSF54211">
    <property type="entry name" value="Ribosomal protein S5 domain 2-like"/>
    <property type="match status" value="1"/>
</dbReference>
<dbReference type="Proteomes" id="UP001281761">
    <property type="component" value="Unassembled WGS sequence"/>
</dbReference>
<dbReference type="SUPFAM" id="SSF55666">
    <property type="entry name" value="Ribonuclease PH domain 2-like"/>
    <property type="match status" value="1"/>
</dbReference>
<comment type="caution">
    <text evidence="8">The sequence shown here is derived from an EMBL/GenBank/DDBJ whole genome shotgun (WGS) entry which is preliminary data.</text>
</comment>
<evidence type="ECO:0000256" key="1">
    <source>
        <dbReference type="ARBA" id="ARBA00004496"/>
    </source>
</evidence>
<comment type="similarity">
    <text evidence="3">Belongs to the RNase PH family.</text>
</comment>
<dbReference type="InterPro" id="IPR050590">
    <property type="entry name" value="Exosome_comp_Rrp42_subfam"/>
</dbReference>
<name>A0ABQ9XA73_9EUKA</name>
<keyword evidence="9" id="KW-1185">Reference proteome</keyword>
<comment type="subcellular location">
    <subcellularLocation>
        <location evidence="1">Cytoplasm</location>
    </subcellularLocation>
    <subcellularLocation>
        <location evidence="2">Nucleus</location>
        <location evidence="2">Nucleolus</location>
    </subcellularLocation>
</comment>
<evidence type="ECO:0000313" key="8">
    <source>
        <dbReference type="EMBL" id="KAK2949431.1"/>
    </source>
</evidence>
<feature type="region of interest" description="Disordered" evidence="7">
    <location>
        <begin position="119"/>
        <end position="148"/>
    </location>
</feature>
<reference evidence="8 9" key="1">
    <citation type="journal article" date="2022" name="bioRxiv">
        <title>Genomics of Preaxostyla Flagellates Illuminates Evolutionary Transitions and the Path Towards Mitochondrial Loss.</title>
        <authorList>
            <person name="Novak L.V.F."/>
            <person name="Treitli S.C."/>
            <person name="Pyrih J."/>
            <person name="Halakuc P."/>
            <person name="Pipaliya S.V."/>
            <person name="Vacek V."/>
            <person name="Brzon O."/>
            <person name="Soukal P."/>
            <person name="Eme L."/>
            <person name="Dacks J.B."/>
            <person name="Karnkowska A."/>
            <person name="Elias M."/>
            <person name="Hampl V."/>
        </authorList>
    </citation>
    <scope>NUCLEOTIDE SEQUENCE [LARGE SCALE GENOMIC DNA]</scope>
    <source>
        <strain evidence="8">NAU3</strain>
        <tissue evidence="8">Gut</tissue>
    </source>
</reference>